<keyword evidence="7 10" id="KW-0472">Membrane</keyword>
<protein>
    <recommendedName>
        <fullName evidence="10">Odorant receptor</fullName>
    </recommendedName>
</protein>
<dbReference type="PANTHER" id="PTHR21137">
    <property type="entry name" value="ODORANT RECEPTOR"/>
    <property type="match status" value="1"/>
</dbReference>
<gene>
    <name evidence="11" type="primary">OR</name>
</gene>
<keyword evidence="9 10" id="KW-0807">Transducer</keyword>
<feature type="transmembrane region" description="Helical" evidence="10">
    <location>
        <begin position="300"/>
        <end position="322"/>
    </location>
</feature>
<keyword evidence="2" id="KW-1003">Cell membrane</keyword>
<dbReference type="GO" id="GO:0004984">
    <property type="term" value="F:olfactory receptor activity"/>
    <property type="evidence" value="ECO:0007669"/>
    <property type="project" value="InterPro"/>
</dbReference>
<accession>A0A223HD79</accession>
<keyword evidence="6 10" id="KW-1133">Transmembrane helix</keyword>
<reference evidence="11" key="1">
    <citation type="journal article" date="2017" name="Sci. Rep.">
        <title>Antennal transcriptomes of three tortricid moths reveal putative conserved chemosensory receptors for social and habitat olfactory cues.</title>
        <authorList>
            <person name="Gonzalez F."/>
            <person name="Witzgall P."/>
            <person name="Walker W.B."/>
        </authorList>
    </citation>
    <scope>NUCLEOTIDE SEQUENCE</scope>
</reference>
<dbReference type="GO" id="GO:0005886">
    <property type="term" value="C:plasma membrane"/>
    <property type="evidence" value="ECO:0007669"/>
    <property type="project" value="UniProtKB-SubCell"/>
</dbReference>
<evidence type="ECO:0000256" key="4">
    <source>
        <dbReference type="ARBA" id="ARBA00022692"/>
    </source>
</evidence>
<organism evidence="11">
    <name type="scientific">Cydia fagiglandana</name>
    <dbReference type="NCBI Taxonomy" id="1458189"/>
    <lineage>
        <taxon>Eukaryota</taxon>
        <taxon>Metazoa</taxon>
        <taxon>Ecdysozoa</taxon>
        <taxon>Arthropoda</taxon>
        <taxon>Hexapoda</taxon>
        <taxon>Insecta</taxon>
        <taxon>Pterygota</taxon>
        <taxon>Neoptera</taxon>
        <taxon>Endopterygota</taxon>
        <taxon>Lepidoptera</taxon>
        <taxon>Glossata</taxon>
        <taxon>Ditrysia</taxon>
        <taxon>Tortricoidea</taxon>
        <taxon>Tortricidae</taxon>
        <taxon>Olethreutinae</taxon>
        <taxon>Grapholitini</taxon>
        <taxon>Cydia</taxon>
    </lineage>
</organism>
<comment type="similarity">
    <text evidence="10">Belongs to the insect chemoreceptor superfamily. Heteromeric odorant receptor channel (TC 1.A.69) family.</text>
</comment>
<evidence type="ECO:0000256" key="3">
    <source>
        <dbReference type="ARBA" id="ARBA00022606"/>
    </source>
</evidence>
<evidence type="ECO:0000256" key="7">
    <source>
        <dbReference type="ARBA" id="ARBA00023136"/>
    </source>
</evidence>
<evidence type="ECO:0000256" key="8">
    <source>
        <dbReference type="ARBA" id="ARBA00023170"/>
    </source>
</evidence>
<keyword evidence="5 10" id="KW-0552">Olfaction</keyword>
<dbReference type="AlphaFoldDB" id="A0A223HD79"/>
<dbReference type="InterPro" id="IPR004117">
    <property type="entry name" value="7tm6_olfct_rcpt"/>
</dbReference>
<feature type="transmembrane region" description="Helical" evidence="10">
    <location>
        <begin position="188"/>
        <end position="215"/>
    </location>
</feature>
<evidence type="ECO:0000256" key="1">
    <source>
        <dbReference type="ARBA" id="ARBA00004651"/>
    </source>
</evidence>
<evidence type="ECO:0000256" key="2">
    <source>
        <dbReference type="ARBA" id="ARBA00022475"/>
    </source>
</evidence>
<dbReference type="Pfam" id="PF02949">
    <property type="entry name" value="7tm_6"/>
    <property type="match status" value="1"/>
</dbReference>
<keyword evidence="4 10" id="KW-0812">Transmembrane</keyword>
<keyword evidence="8 10" id="KW-0675">Receptor</keyword>
<evidence type="ECO:0000256" key="6">
    <source>
        <dbReference type="ARBA" id="ARBA00022989"/>
    </source>
</evidence>
<keyword evidence="3 10" id="KW-0716">Sensory transduction</keyword>
<evidence type="ECO:0000256" key="10">
    <source>
        <dbReference type="RuleBase" id="RU351113"/>
    </source>
</evidence>
<sequence length="399" mass="45792">MESRKYRKNKTTEFLHKLDKIVFACSSMNYWVDHNDLPEVYLNAYKRIMKVINAGIVLFLVGELASFFTQNNLTENQKSDRVMQTLSQNILYSVALSLDHHKETVTEILFTLAVGLKKDFNDLETEILMLKRTKIYACTFVLLCFNSVLFYGVKGLSKVLFSDETFITMITAWPDVHDRSLLAGVCRVGVYVLCWLWMARVTAAYLIVFAVTISLSHQYMNLQMYFKSLAGVFKERISQSEKEEKYERALKLGIRLHATTIWCTQQVQRTCGNVYNGHIIVNICVMVQLMSQFKDSDRSLSHVLAILATFMSMLFSTGFIMWSAGDITVEAGNLPTAIFMSGWQNCTNMSSYRIRRLVLIAMIQSQKPVIIKSFGFIEISYQSYVSIVKTSYSIFSVLY</sequence>
<evidence type="ECO:0000313" key="11">
    <source>
        <dbReference type="EMBL" id="AST36337.1"/>
    </source>
</evidence>
<name>A0A223HD79_9NEOP</name>
<evidence type="ECO:0000256" key="5">
    <source>
        <dbReference type="ARBA" id="ARBA00022725"/>
    </source>
</evidence>
<dbReference type="EMBL" id="KY283678">
    <property type="protein sequence ID" value="AST36337.1"/>
    <property type="molecule type" value="mRNA"/>
</dbReference>
<dbReference type="GO" id="GO:0005549">
    <property type="term" value="F:odorant binding"/>
    <property type="evidence" value="ECO:0007669"/>
    <property type="project" value="InterPro"/>
</dbReference>
<proteinExistence type="evidence at transcript level"/>
<dbReference type="PANTHER" id="PTHR21137:SF35">
    <property type="entry name" value="ODORANT RECEPTOR 19A-RELATED"/>
    <property type="match status" value="1"/>
</dbReference>
<comment type="caution">
    <text evidence="10">Lacks conserved residue(s) required for the propagation of feature annotation.</text>
</comment>
<dbReference type="GO" id="GO:0007165">
    <property type="term" value="P:signal transduction"/>
    <property type="evidence" value="ECO:0007669"/>
    <property type="project" value="UniProtKB-KW"/>
</dbReference>
<evidence type="ECO:0000256" key="9">
    <source>
        <dbReference type="ARBA" id="ARBA00023224"/>
    </source>
</evidence>
<comment type="subcellular location">
    <subcellularLocation>
        <location evidence="1 10">Cell membrane</location>
        <topology evidence="1 10">Multi-pass membrane protein</topology>
    </subcellularLocation>
</comment>
<feature type="transmembrane region" description="Helical" evidence="10">
    <location>
        <begin position="135"/>
        <end position="153"/>
    </location>
</feature>